<dbReference type="Pfam" id="PF01546">
    <property type="entry name" value="Peptidase_M20"/>
    <property type="match status" value="1"/>
</dbReference>
<dbReference type="AlphaFoldDB" id="A0A2N3KSV7"/>
<dbReference type="InterPro" id="IPR050072">
    <property type="entry name" value="Peptidase_M20A"/>
</dbReference>
<dbReference type="Gene3D" id="3.30.70.360">
    <property type="match status" value="1"/>
</dbReference>
<dbReference type="EMBL" id="NWTK01000008">
    <property type="protein sequence ID" value="PKR53648.1"/>
    <property type="molecule type" value="Genomic_DNA"/>
</dbReference>
<dbReference type="InterPro" id="IPR002933">
    <property type="entry name" value="Peptidase_M20"/>
</dbReference>
<dbReference type="SUPFAM" id="SSF55031">
    <property type="entry name" value="Bacterial exopeptidase dimerisation domain"/>
    <property type="match status" value="1"/>
</dbReference>
<dbReference type="OrthoDB" id="9809784at2"/>
<keyword evidence="2" id="KW-0378">Hydrolase</keyword>
<dbReference type="SUPFAM" id="SSF53187">
    <property type="entry name" value="Zn-dependent exopeptidases"/>
    <property type="match status" value="1"/>
</dbReference>
<dbReference type="GO" id="GO:0046872">
    <property type="term" value="F:metal ion binding"/>
    <property type="evidence" value="ECO:0007669"/>
    <property type="project" value="UniProtKB-KW"/>
</dbReference>
<keyword evidence="3" id="KW-0170">Cobalt</keyword>
<dbReference type="InterPro" id="IPR010169">
    <property type="entry name" value="AcOrn-deacetyl"/>
</dbReference>
<accession>A0A2N3KSV7</accession>
<dbReference type="Proteomes" id="UP000233597">
    <property type="component" value="Unassembled WGS sequence"/>
</dbReference>
<proteinExistence type="predicted"/>
<protein>
    <submittedName>
        <fullName evidence="5">Acetylornithine deacetylase</fullName>
    </submittedName>
</protein>
<evidence type="ECO:0000313" key="6">
    <source>
        <dbReference type="Proteomes" id="UP000233597"/>
    </source>
</evidence>
<dbReference type="GO" id="GO:0008777">
    <property type="term" value="F:acetylornithine deacetylase activity"/>
    <property type="evidence" value="ECO:0007669"/>
    <property type="project" value="TreeGrafter"/>
</dbReference>
<evidence type="ECO:0000259" key="4">
    <source>
        <dbReference type="Pfam" id="PF07687"/>
    </source>
</evidence>
<dbReference type="GO" id="GO:0006526">
    <property type="term" value="P:L-arginine biosynthetic process"/>
    <property type="evidence" value="ECO:0007669"/>
    <property type="project" value="InterPro"/>
</dbReference>
<evidence type="ECO:0000313" key="5">
    <source>
        <dbReference type="EMBL" id="PKR53648.1"/>
    </source>
</evidence>
<gene>
    <name evidence="5" type="primary">argE</name>
    <name evidence="5" type="ORF">COO20_14055</name>
</gene>
<dbReference type="Pfam" id="PF07687">
    <property type="entry name" value="M20_dimer"/>
    <property type="match status" value="1"/>
</dbReference>
<dbReference type="PANTHER" id="PTHR43808">
    <property type="entry name" value="ACETYLORNITHINE DEACETYLASE"/>
    <property type="match status" value="1"/>
</dbReference>
<evidence type="ECO:0000256" key="1">
    <source>
        <dbReference type="ARBA" id="ARBA00022723"/>
    </source>
</evidence>
<dbReference type="RefSeq" id="WP_101267570.1">
    <property type="nucleotide sequence ID" value="NZ_NWTK01000008.1"/>
</dbReference>
<feature type="domain" description="Peptidase M20 dimerisation" evidence="4">
    <location>
        <begin position="178"/>
        <end position="289"/>
    </location>
</feature>
<dbReference type="Gene3D" id="3.40.630.10">
    <property type="entry name" value="Zn peptidases"/>
    <property type="match status" value="1"/>
</dbReference>
<dbReference type="InterPro" id="IPR036264">
    <property type="entry name" value="Bact_exopeptidase_dim_dom"/>
</dbReference>
<name>A0A2N3KSV7_9PROT</name>
<keyword evidence="1" id="KW-0479">Metal-binding</keyword>
<dbReference type="NCBIfam" id="TIGR01892">
    <property type="entry name" value="AcOrn-deacetyl"/>
    <property type="match status" value="1"/>
</dbReference>
<organism evidence="5 6">
    <name type="scientific">Thalassospira marina</name>
    <dbReference type="NCBI Taxonomy" id="2048283"/>
    <lineage>
        <taxon>Bacteria</taxon>
        <taxon>Pseudomonadati</taxon>
        <taxon>Pseudomonadota</taxon>
        <taxon>Alphaproteobacteria</taxon>
        <taxon>Rhodospirillales</taxon>
        <taxon>Thalassospiraceae</taxon>
        <taxon>Thalassospira</taxon>
    </lineage>
</organism>
<comment type="caution">
    <text evidence="5">The sequence shown here is derived from an EMBL/GenBank/DDBJ whole genome shotgun (WGS) entry which is preliminary data.</text>
</comment>
<reference evidence="5 6" key="1">
    <citation type="submission" date="2017-09" db="EMBL/GenBank/DDBJ databases">
        <title>Biodiversity and function of Thalassospira species in the particle-attached aromatic-hydrocarbon-degrading consortia from the surface seawater of the South China Sea.</title>
        <authorList>
            <person name="Dong C."/>
            <person name="Liu R."/>
            <person name="Shao Z."/>
        </authorList>
    </citation>
    <scope>NUCLEOTIDE SEQUENCE [LARGE SCALE GENOMIC DNA]</scope>
    <source>
        <strain evidence="5 6">CSC1P2</strain>
    </source>
</reference>
<dbReference type="PANTHER" id="PTHR43808:SF31">
    <property type="entry name" value="N-ACETYL-L-CITRULLINE DEACETYLASE"/>
    <property type="match status" value="1"/>
</dbReference>
<evidence type="ECO:0000256" key="3">
    <source>
        <dbReference type="ARBA" id="ARBA00023285"/>
    </source>
</evidence>
<dbReference type="CDD" id="cd03894">
    <property type="entry name" value="M20_ArgE"/>
    <property type="match status" value="1"/>
</dbReference>
<evidence type="ECO:0000256" key="2">
    <source>
        <dbReference type="ARBA" id="ARBA00022801"/>
    </source>
</evidence>
<dbReference type="NCBIfam" id="NF005710">
    <property type="entry name" value="PRK07522.1"/>
    <property type="match status" value="1"/>
</dbReference>
<sequence>MTQTNMSRLHLAIDILGKLVAFDTTSKNSNLALIAYVQDYLAQYDIETTLFHDETGEKANLLATIGPKDVPGIVLSGHTDVVPALEKGWQSPAFDMTERDGKLFGRGTADMKGFAACVLALVPELVKQDLAVPFHLCLSYDEEVGCLGVGSMVDHLAKLDHPPRLAVIGEPTEMKVINGQKGKYSMRVTVTGTAGHSSFAPHHVNAIEYASRAIAIISDVAREFETNGPFDHDFTVPHSTMLTTTISGGTATNVTPDQCEFTFEIRHLPDHDAARVIEQIKARVTETLESEMKAREADTGFEWEEIFHYPGMGDCTGADSFAFVKNIIADVSGKVSYGSEGGIFEKQGNIPSIICGPGSIAQAHKRNEFVEISQLDECLAFLEKLGSQAVAQPS</sequence>
<dbReference type="InterPro" id="IPR011650">
    <property type="entry name" value="Peptidase_M20_dimer"/>
</dbReference>